<dbReference type="SUPFAM" id="SSF54593">
    <property type="entry name" value="Glyoxalase/Bleomycin resistance protein/Dihydroxybiphenyl dioxygenase"/>
    <property type="match status" value="1"/>
</dbReference>
<keyword evidence="6" id="KW-1185">Reference proteome</keyword>
<dbReference type="KEGG" id="knv:Pan216_24620"/>
<dbReference type="InterPro" id="IPR037523">
    <property type="entry name" value="VOC_core"/>
</dbReference>
<evidence type="ECO:0000313" key="5">
    <source>
        <dbReference type="EMBL" id="QDU61601.1"/>
    </source>
</evidence>
<feature type="domain" description="VOC" evidence="4">
    <location>
        <begin position="2"/>
        <end position="116"/>
    </location>
</feature>
<dbReference type="InterPro" id="IPR000335">
    <property type="entry name" value="Bleomycin-R"/>
</dbReference>
<protein>
    <recommendedName>
        <fullName evidence="2">Bleomycin resistance protein</fullName>
    </recommendedName>
</protein>
<dbReference type="Pfam" id="PF19581">
    <property type="entry name" value="Glyoxalase_7"/>
    <property type="match status" value="1"/>
</dbReference>
<dbReference type="AlphaFoldDB" id="A0A518B3N5"/>
<evidence type="ECO:0000256" key="1">
    <source>
        <dbReference type="ARBA" id="ARBA00011051"/>
    </source>
</evidence>
<evidence type="ECO:0000313" key="6">
    <source>
        <dbReference type="Proteomes" id="UP000317093"/>
    </source>
</evidence>
<dbReference type="OrthoDB" id="9803104at2"/>
<reference evidence="5 6" key="1">
    <citation type="submission" date="2019-02" db="EMBL/GenBank/DDBJ databases">
        <title>Deep-cultivation of Planctomycetes and their phenomic and genomic characterization uncovers novel biology.</title>
        <authorList>
            <person name="Wiegand S."/>
            <person name="Jogler M."/>
            <person name="Boedeker C."/>
            <person name="Pinto D."/>
            <person name="Vollmers J."/>
            <person name="Rivas-Marin E."/>
            <person name="Kohn T."/>
            <person name="Peeters S.H."/>
            <person name="Heuer A."/>
            <person name="Rast P."/>
            <person name="Oberbeckmann S."/>
            <person name="Bunk B."/>
            <person name="Jeske O."/>
            <person name="Meyerdierks A."/>
            <person name="Storesund J.E."/>
            <person name="Kallscheuer N."/>
            <person name="Luecker S."/>
            <person name="Lage O.M."/>
            <person name="Pohl T."/>
            <person name="Merkel B.J."/>
            <person name="Hornburger P."/>
            <person name="Mueller R.-W."/>
            <person name="Bruemmer F."/>
            <person name="Labrenz M."/>
            <person name="Spormann A.M."/>
            <person name="Op den Camp H."/>
            <person name="Overmann J."/>
            <person name="Amann R."/>
            <person name="Jetten M.S.M."/>
            <person name="Mascher T."/>
            <person name="Medema M.H."/>
            <person name="Devos D.P."/>
            <person name="Kaster A.-K."/>
            <person name="Ovreas L."/>
            <person name="Rohde M."/>
            <person name="Galperin M.Y."/>
            <person name="Jogler C."/>
        </authorList>
    </citation>
    <scope>NUCLEOTIDE SEQUENCE [LARGE SCALE GENOMIC DNA]</scope>
    <source>
        <strain evidence="5 6">Pan216</strain>
    </source>
</reference>
<proteinExistence type="inferred from homology"/>
<organism evidence="5 6">
    <name type="scientific">Kolteria novifilia</name>
    <dbReference type="NCBI Taxonomy" id="2527975"/>
    <lineage>
        <taxon>Bacteria</taxon>
        <taxon>Pseudomonadati</taxon>
        <taxon>Planctomycetota</taxon>
        <taxon>Planctomycetia</taxon>
        <taxon>Kolteriales</taxon>
        <taxon>Kolteriaceae</taxon>
        <taxon>Kolteria</taxon>
    </lineage>
</organism>
<dbReference type="EMBL" id="CP036279">
    <property type="protein sequence ID" value="QDU61601.1"/>
    <property type="molecule type" value="Genomic_DNA"/>
</dbReference>
<dbReference type="CDD" id="cd08349">
    <property type="entry name" value="BLMA_like"/>
    <property type="match status" value="1"/>
</dbReference>
<sequence>MRCATPVLRIDGDEDARRFYVESMGFTIDWEWRHEPHFPVFMSVTRGAVTLFLSEHEGDCQPGGAVYMLVDDVDALYEEFTSKGLVAHMPPTTQAWRQRECVFLDPFGNRLTIATPQQG</sequence>
<gene>
    <name evidence="5" type="ORF">Pan216_24620</name>
</gene>
<evidence type="ECO:0000256" key="3">
    <source>
        <dbReference type="ARBA" id="ARBA00023251"/>
    </source>
</evidence>
<accession>A0A518B3N5</accession>
<dbReference type="InterPro" id="IPR029068">
    <property type="entry name" value="Glyas_Bleomycin-R_OHBP_Dase"/>
</dbReference>
<keyword evidence="3" id="KW-0046">Antibiotic resistance</keyword>
<comment type="similarity">
    <text evidence="1">Belongs to the bleomycin resistance protein family.</text>
</comment>
<name>A0A518B3N5_9BACT</name>
<dbReference type="RefSeq" id="WP_145258171.1">
    <property type="nucleotide sequence ID" value="NZ_CP036279.1"/>
</dbReference>
<evidence type="ECO:0000259" key="4">
    <source>
        <dbReference type="PROSITE" id="PS51819"/>
    </source>
</evidence>
<dbReference type="PROSITE" id="PS51819">
    <property type="entry name" value="VOC"/>
    <property type="match status" value="1"/>
</dbReference>
<dbReference type="Gene3D" id="3.10.180.10">
    <property type="entry name" value="2,3-Dihydroxybiphenyl 1,2-Dioxygenase, domain 1"/>
    <property type="match status" value="1"/>
</dbReference>
<dbReference type="GO" id="GO:0046677">
    <property type="term" value="P:response to antibiotic"/>
    <property type="evidence" value="ECO:0007669"/>
    <property type="project" value="UniProtKB-KW"/>
</dbReference>
<evidence type="ECO:0000256" key="2">
    <source>
        <dbReference type="ARBA" id="ARBA00021572"/>
    </source>
</evidence>
<dbReference type="Proteomes" id="UP000317093">
    <property type="component" value="Chromosome"/>
</dbReference>